<reference evidence="2" key="1">
    <citation type="submission" date="2019-11" db="EMBL/GenBank/DDBJ databases">
        <authorList>
            <person name="Feng L."/>
        </authorList>
    </citation>
    <scope>NUCLEOTIDE SEQUENCE</scope>
    <source>
        <strain evidence="2">ElimosumLFYP34</strain>
    </source>
</reference>
<dbReference type="AlphaFoldDB" id="A0A6N3G2N3"/>
<proteinExistence type="predicted"/>
<protein>
    <recommendedName>
        <fullName evidence="1">CpXC domain-containing protein</fullName>
    </recommendedName>
</protein>
<dbReference type="Pfam" id="PF14353">
    <property type="entry name" value="CpXC"/>
    <property type="match status" value="1"/>
</dbReference>
<feature type="domain" description="CpXC" evidence="1">
    <location>
        <begin position="9"/>
        <end position="136"/>
    </location>
</feature>
<dbReference type="EMBL" id="CACRTR010000016">
    <property type="protein sequence ID" value="VYU58898.1"/>
    <property type="molecule type" value="Genomic_DNA"/>
</dbReference>
<gene>
    <name evidence="2" type="ORF">ELLFYP34_03687</name>
</gene>
<evidence type="ECO:0000313" key="2">
    <source>
        <dbReference type="EMBL" id="VYU58898.1"/>
    </source>
</evidence>
<dbReference type="InterPro" id="IPR025682">
    <property type="entry name" value="CpXC_dom"/>
</dbReference>
<sequence>MSMEHEELVKCSNCGNEDGFVIWQSLNATLNPEAKADMMESCLFEHKCPKCGHVDSYTYDLLYHDMESMFMIQLCEAEERVADYIAMFDDFSKKTDDLIKMDDEYKLRLVDSRNNLREKVYIFDHSLDDRVIEIMKLFIRFDISQEDPDHEVDEIFLEISDDVPSRFAICLTDGQWGSTPFNQEVYDKIKEEMIDPEDDGKRDYIVNMQWAGECIHNMAEKLDK</sequence>
<accession>A0A6N3G2N3</accession>
<evidence type="ECO:0000259" key="1">
    <source>
        <dbReference type="Pfam" id="PF14353"/>
    </source>
</evidence>
<name>A0A6N3G2N3_EUBLI</name>
<organism evidence="2">
    <name type="scientific">Eubacterium limosum</name>
    <dbReference type="NCBI Taxonomy" id="1736"/>
    <lineage>
        <taxon>Bacteria</taxon>
        <taxon>Bacillati</taxon>
        <taxon>Bacillota</taxon>
        <taxon>Clostridia</taxon>
        <taxon>Eubacteriales</taxon>
        <taxon>Eubacteriaceae</taxon>
        <taxon>Eubacterium</taxon>
    </lineage>
</organism>